<evidence type="ECO:0000256" key="2">
    <source>
        <dbReference type="ARBA" id="ARBA00010271"/>
    </source>
</evidence>
<evidence type="ECO:0000259" key="6">
    <source>
        <dbReference type="Pfam" id="PF03016"/>
    </source>
</evidence>
<evidence type="ECO:0000256" key="4">
    <source>
        <dbReference type="ARBA" id="ARBA00022968"/>
    </source>
</evidence>
<evidence type="ECO:0000256" key="3">
    <source>
        <dbReference type="ARBA" id="ARBA00022676"/>
    </source>
</evidence>
<comment type="caution">
    <text evidence="7">The sequence shown here is derived from an EMBL/GenBank/DDBJ whole genome shotgun (WGS) entry which is preliminary data.</text>
</comment>
<reference evidence="7" key="1">
    <citation type="journal article" date="2023" name="Mol. Ecol. Resour.">
        <title>Chromosome-level genome assembly of a triploid poplar Populus alba 'Berolinensis'.</title>
        <authorList>
            <person name="Chen S."/>
            <person name="Yu Y."/>
            <person name="Wang X."/>
            <person name="Wang S."/>
            <person name="Zhang T."/>
            <person name="Zhou Y."/>
            <person name="He R."/>
            <person name="Meng N."/>
            <person name="Wang Y."/>
            <person name="Liu W."/>
            <person name="Liu Z."/>
            <person name="Liu J."/>
            <person name="Guo Q."/>
            <person name="Huang H."/>
            <person name="Sederoff R.R."/>
            <person name="Wang G."/>
            <person name="Qu G."/>
            <person name="Chen S."/>
        </authorList>
    </citation>
    <scope>NUCLEOTIDE SEQUENCE</scope>
    <source>
        <strain evidence="7">SC-2020</strain>
    </source>
</reference>
<accession>A0AAD6QR50</accession>
<sequence length="121" mass="13955">MESYHFFTEGPTNDIYSIEGQIVDELDSGKSPFSANNPDEALAFLVPISITIRIMPRTCEELDRSRAERLSCRDYYVLPFSDVLDWSKFSVQVPVARIPEIKTILQSIPEEEYLEKQKEGY</sequence>
<dbReference type="Pfam" id="PF03016">
    <property type="entry name" value="Exostosin_GT47"/>
    <property type="match status" value="1"/>
</dbReference>
<dbReference type="EMBL" id="JAQIZT010000006">
    <property type="protein sequence ID" value="KAJ6995110.1"/>
    <property type="molecule type" value="Genomic_DNA"/>
</dbReference>
<dbReference type="PANTHER" id="PTHR11062:SF365">
    <property type="entry name" value="EXOSTOSIN GT47 DOMAIN-CONTAINING PROTEIN"/>
    <property type="match status" value="1"/>
</dbReference>
<keyword evidence="3" id="KW-0328">Glycosyltransferase</keyword>
<dbReference type="Proteomes" id="UP001164929">
    <property type="component" value="Chromosome 6"/>
</dbReference>
<feature type="domain" description="Exostosin GT47" evidence="6">
    <location>
        <begin position="74"/>
        <end position="108"/>
    </location>
</feature>
<evidence type="ECO:0000313" key="7">
    <source>
        <dbReference type="EMBL" id="KAJ6995110.1"/>
    </source>
</evidence>
<dbReference type="GO" id="GO:0000139">
    <property type="term" value="C:Golgi membrane"/>
    <property type="evidence" value="ECO:0007669"/>
    <property type="project" value="UniProtKB-SubCell"/>
</dbReference>
<comment type="subcellular location">
    <subcellularLocation>
        <location evidence="1">Golgi apparatus membrane</location>
        <topology evidence="1">Single-pass type II membrane protein</topology>
    </subcellularLocation>
</comment>
<dbReference type="InterPro" id="IPR040911">
    <property type="entry name" value="Exostosin_GT47"/>
</dbReference>
<proteinExistence type="inferred from homology"/>
<dbReference type="InterPro" id="IPR004263">
    <property type="entry name" value="Exostosin"/>
</dbReference>
<evidence type="ECO:0000256" key="5">
    <source>
        <dbReference type="ARBA" id="ARBA00023034"/>
    </source>
</evidence>
<keyword evidence="4" id="KW-0735">Signal-anchor</keyword>
<keyword evidence="4" id="KW-0812">Transmembrane</keyword>
<dbReference type="PANTHER" id="PTHR11062">
    <property type="entry name" value="EXOSTOSIN HEPARAN SULFATE GLYCOSYLTRANSFERASE -RELATED"/>
    <property type="match status" value="1"/>
</dbReference>
<name>A0AAD6QR50_9ROSI</name>
<keyword evidence="8" id="KW-1185">Reference proteome</keyword>
<dbReference type="AlphaFoldDB" id="A0AAD6QR50"/>
<organism evidence="7 8">
    <name type="scientific">Populus alba x Populus x berolinensis</name>
    <dbReference type="NCBI Taxonomy" id="444605"/>
    <lineage>
        <taxon>Eukaryota</taxon>
        <taxon>Viridiplantae</taxon>
        <taxon>Streptophyta</taxon>
        <taxon>Embryophyta</taxon>
        <taxon>Tracheophyta</taxon>
        <taxon>Spermatophyta</taxon>
        <taxon>Magnoliopsida</taxon>
        <taxon>eudicotyledons</taxon>
        <taxon>Gunneridae</taxon>
        <taxon>Pentapetalae</taxon>
        <taxon>rosids</taxon>
        <taxon>fabids</taxon>
        <taxon>Malpighiales</taxon>
        <taxon>Salicaceae</taxon>
        <taxon>Saliceae</taxon>
        <taxon>Populus</taxon>
    </lineage>
</organism>
<gene>
    <name evidence="7" type="ORF">NC653_017791</name>
</gene>
<keyword evidence="3" id="KW-0808">Transferase</keyword>
<comment type="similarity">
    <text evidence="2">Belongs to the glycosyltransferase 47 family.</text>
</comment>
<keyword evidence="5" id="KW-0333">Golgi apparatus</keyword>
<protein>
    <recommendedName>
        <fullName evidence="6">Exostosin GT47 domain-containing protein</fullName>
    </recommendedName>
</protein>
<dbReference type="GO" id="GO:0016757">
    <property type="term" value="F:glycosyltransferase activity"/>
    <property type="evidence" value="ECO:0007669"/>
    <property type="project" value="UniProtKB-KW"/>
</dbReference>
<evidence type="ECO:0000256" key="1">
    <source>
        <dbReference type="ARBA" id="ARBA00004323"/>
    </source>
</evidence>
<evidence type="ECO:0000313" key="8">
    <source>
        <dbReference type="Proteomes" id="UP001164929"/>
    </source>
</evidence>